<organism evidence="1">
    <name type="scientific">marine sediment metagenome</name>
    <dbReference type="NCBI Taxonomy" id="412755"/>
    <lineage>
        <taxon>unclassified sequences</taxon>
        <taxon>metagenomes</taxon>
        <taxon>ecological metagenomes</taxon>
    </lineage>
</organism>
<dbReference type="AlphaFoldDB" id="A0A1B6NT79"/>
<evidence type="ECO:0000313" key="1">
    <source>
        <dbReference type="EMBL" id="KTF06684.1"/>
    </source>
</evidence>
<gene>
    <name evidence="1" type="ORF">MGSAQ_001819</name>
</gene>
<sequence length="21" mass="2195">MEHTITVLTISNVIPAGDIGL</sequence>
<proteinExistence type="predicted"/>
<protein>
    <submittedName>
        <fullName evidence="1">Uncharacterized protein</fullName>
    </submittedName>
</protein>
<comment type="caution">
    <text evidence="1">The sequence shown here is derived from an EMBL/GenBank/DDBJ whole genome shotgun (WGS) entry which is preliminary data.</text>
</comment>
<feature type="non-terminal residue" evidence="1">
    <location>
        <position position="21"/>
    </location>
</feature>
<dbReference type="EMBL" id="AYSL01001001">
    <property type="protein sequence ID" value="KTF06684.1"/>
    <property type="molecule type" value="Genomic_DNA"/>
</dbReference>
<name>A0A1B6NT79_9ZZZZ</name>
<reference evidence="1" key="1">
    <citation type="submission" date="2013-11" db="EMBL/GenBank/DDBJ databases">
        <title>Microbial diversity, functional groups and degradation webs in Northern and Southern Mediterranean and Red Sea marine crude oil polluted sites.</title>
        <authorList>
            <person name="Daffonchio D."/>
            <person name="Mapelli F."/>
            <person name="Ferrer M."/>
            <person name="Richter M."/>
            <person name="Cherif A."/>
            <person name="Malkawi H.I."/>
            <person name="Yakimov M.M."/>
            <person name="Abdel-Fattah Y.R."/>
            <person name="Blaghen M."/>
            <person name="Golyshin P.N."/>
            <person name="Kalogerakis N."/>
            <person name="Boon N."/>
            <person name="Magagnini M."/>
            <person name="Fava F."/>
        </authorList>
    </citation>
    <scope>NUCLEOTIDE SEQUENCE</scope>
</reference>
<accession>A0A1B6NT79</accession>